<evidence type="ECO:0000256" key="3">
    <source>
        <dbReference type="ARBA" id="ARBA00022741"/>
    </source>
</evidence>
<dbReference type="PANTHER" id="PTHR24346">
    <property type="entry name" value="MAP/MICROTUBULE AFFINITY-REGULATING KINASE"/>
    <property type="match status" value="1"/>
</dbReference>
<proteinExistence type="predicted"/>
<dbReference type="Pfam" id="PF00069">
    <property type="entry name" value="Pkinase"/>
    <property type="match status" value="1"/>
</dbReference>
<dbReference type="GO" id="GO:0005524">
    <property type="term" value="F:ATP binding"/>
    <property type="evidence" value="ECO:0007669"/>
    <property type="project" value="UniProtKB-KW"/>
</dbReference>
<feature type="domain" description="Protein kinase" evidence="6">
    <location>
        <begin position="61"/>
        <end position="346"/>
    </location>
</feature>
<dbReference type="PANTHER" id="PTHR24346:SF82">
    <property type="entry name" value="KP78A-RELATED"/>
    <property type="match status" value="1"/>
</dbReference>
<dbReference type="InterPro" id="IPR000719">
    <property type="entry name" value="Prot_kinase_dom"/>
</dbReference>
<keyword evidence="2" id="KW-0808">Transferase</keyword>
<evidence type="ECO:0000256" key="2">
    <source>
        <dbReference type="ARBA" id="ARBA00022679"/>
    </source>
</evidence>
<dbReference type="SMART" id="SM00220">
    <property type="entry name" value="S_TKc"/>
    <property type="match status" value="1"/>
</dbReference>
<accession>A0A0R3RZX9</accession>
<evidence type="ECO:0000256" key="5">
    <source>
        <dbReference type="ARBA" id="ARBA00022840"/>
    </source>
</evidence>
<keyword evidence="1" id="KW-0723">Serine/threonine-protein kinase</keyword>
<evidence type="ECO:0000256" key="4">
    <source>
        <dbReference type="ARBA" id="ARBA00022777"/>
    </source>
</evidence>
<evidence type="ECO:0000313" key="7">
    <source>
        <dbReference type="Proteomes" id="UP000050640"/>
    </source>
</evidence>
<name>A0A0R3RZX9_9BILA</name>
<organism evidence="7 8">
    <name type="scientific">Elaeophora elaphi</name>
    <dbReference type="NCBI Taxonomy" id="1147741"/>
    <lineage>
        <taxon>Eukaryota</taxon>
        <taxon>Metazoa</taxon>
        <taxon>Ecdysozoa</taxon>
        <taxon>Nematoda</taxon>
        <taxon>Chromadorea</taxon>
        <taxon>Rhabditida</taxon>
        <taxon>Spirurina</taxon>
        <taxon>Spiruromorpha</taxon>
        <taxon>Filarioidea</taxon>
        <taxon>Onchocercidae</taxon>
        <taxon>Elaeophora</taxon>
    </lineage>
</organism>
<dbReference type="GO" id="GO:0005737">
    <property type="term" value="C:cytoplasm"/>
    <property type="evidence" value="ECO:0007669"/>
    <property type="project" value="TreeGrafter"/>
</dbReference>
<dbReference type="PROSITE" id="PS50011">
    <property type="entry name" value="PROTEIN_KINASE_DOM"/>
    <property type="match status" value="1"/>
</dbReference>
<dbReference type="SUPFAM" id="SSF56112">
    <property type="entry name" value="Protein kinase-like (PK-like)"/>
    <property type="match status" value="1"/>
</dbReference>
<dbReference type="Gene3D" id="1.10.510.10">
    <property type="entry name" value="Transferase(Phosphotransferase) domain 1"/>
    <property type="match status" value="1"/>
</dbReference>
<keyword evidence="5" id="KW-0067">ATP-binding</keyword>
<dbReference type="GO" id="GO:0035556">
    <property type="term" value="P:intracellular signal transduction"/>
    <property type="evidence" value="ECO:0007669"/>
    <property type="project" value="TreeGrafter"/>
</dbReference>
<protein>
    <submittedName>
        <fullName evidence="8">Protein kinase domain-containing protein</fullName>
    </submittedName>
</protein>
<keyword evidence="3" id="KW-0547">Nucleotide-binding</keyword>
<dbReference type="Proteomes" id="UP000050640">
    <property type="component" value="Unplaced"/>
</dbReference>
<dbReference type="WBParaSite" id="EEL_0000790301-mRNA-1">
    <property type="protein sequence ID" value="EEL_0000790301-mRNA-1"/>
    <property type="gene ID" value="EEL_0000790301"/>
</dbReference>
<dbReference type="InterPro" id="IPR011009">
    <property type="entry name" value="Kinase-like_dom_sf"/>
</dbReference>
<keyword evidence="7" id="KW-1185">Reference proteome</keyword>
<evidence type="ECO:0000313" key="8">
    <source>
        <dbReference type="WBParaSite" id="EEL_0000790301-mRNA-1"/>
    </source>
</evidence>
<dbReference type="PROSITE" id="PS00108">
    <property type="entry name" value="PROTEIN_KINASE_ST"/>
    <property type="match status" value="1"/>
</dbReference>
<evidence type="ECO:0000256" key="1">
    <source>
        <dbReference type="ARBA" id="ARBA00022527"/>
    </source>
</evidence>
<keyword evidence="4" id="KW-0418">Kinase</keyword>
<dbReference type="InterPro" id="IPR008271">
    <property type="entry name" value="Ser/Thr_kinase_AS"/>
</dbReference>
<dbReference type="AlphaFoldDB" id="A0A0R3RZX9"/>
<reference evidence="8" key="1">
    <citation type="submission" date="2017-02" db="UniProtKB">
        <authorList>
            <consortium name="WormBaseParasite"/>
        </authorList>
    </citation>
    <scope>IDENTIFICATION</scope>
</reference>
<dbReference type="GO" id="GO:0004674">
    <property type="term" value="F:protein serine/threonine kinase activity"/>
    <property type="evidence" value="ECO:0007669"/>
    <property type="project" value="UniProtKB-KW"/>
</dbReference>
<evidence type="ECO:0000259" key="6">
    <source>
        <dbReference type="PROSITE" id="PS50011"/>
    </source>
</evidence>
<dbReference type="STRING" id="1147741.A0A0R3RZX9"/>
<sequence>MDKRESNLKLNDEIIITENISPRNSFTASRTDESRDSDKCGLKHSKIDESRFPVELHGKLWLLTKTIGEGTNFKTYHAIGSNGKIFAVRINRKQDPSTEIYETDEKAQKEIANSIKLQADLDLEMNKLIGEHPNIVSLIGFRQMGLCWLQYMEYVSGGSLFDYLNDNYIEKNQLLEVEKAQSFFSDLLNAVKHIHSLRIAHMDIKLENCLITEDGTVKLTDFDEARYFIPNLKVPYPTYFTLSYAAPETFAKLYRPDCADIWACGIFLYFLLQKRFPWNVANSKKDAIYRKWSRIHDESVFSTLPECYGCVSGKLTAFFSDLLMKILKVKVKDRATLEEIQMHAWLQDKRNY</sequence>